<sequence>MRIALIIFPIHASHGCILQTYALYRTLRKLGHDVSIIDRQWDKLSLKNQLVYAVKSLIISIKRKCIRPLTIEGTRKIIMSELQTFVDKHLSNRKIYFRTPRYEELPHYDAFIVGSDQTWRPKYVSDILYYYLCFVPAEEKVKRIAYAPSFGTEEWEYSEQQTLQCRELVSRFDAIAVREDSGAKLCGKYLGINVEHVLDPTMLLNKEDYLSETGIMPSEQNRLSYYLLDNSKSKMQIVEEICKELHLTVQRINTETENHKAGIKERVAPSIEKWIEGFVNSKFIVADSFHATVFAIIFNKHFITIANKDRGIARFESLLKMFGLENRLITDIRQVTPELVHESIDWGKVNQTMWAKQSSSLDYLKFNLGNI</sequence>
<reference evidence="2 3" key="1">
    <citation type="journal article" date="2016" name="Nat. Biotechnol.">
        <title>Measurement of bacterial replication rates in microbial communities.</title>
        <authorList>
            <person name="Brown C.T."/>
            <person name="Olm M.R."/>
            <person name="Thomas B.C."/>
            <person name="Banfield J.F."/>
        </authorList>
    </citation>
    <scope>NUCLEOTIDE SEQUENCE [LARGE SCALE GENOMIC DNA]</scope>
    <source>
        <strain evidence="2">45_41</strain>
    </source>
</reference>
<evidence type="ECO:0000259" key="1">
    <source>
        <dbReference type="Pfam" id="PF04230"/>
    </source>
</evidence>
<dbReference type="EMBL" id="MNQU01000052">
    <property type="protein sequence ID" value="OKZ38959.1"/>
    <property type="molecule type" value="Genomic_DNA"/>
</dbReference>
<dbReference type="Pfam" id="PF04230">
    <property type="entry name" value="PS_pyruv_trans"/>
    <property type="match status" value="1"/>
</dbReference>
<evidence type="ECO:0000313" key="2">
    <source>
        <dbReference type="EMBL" id="OKZ38959.1"/>
    </source>
</evidence>
<proteinExistence type="predicted"/>
<accession>A0A1Q6IDN0</accession>
<dbReference type="AlphaFoldDB" id="A0A1Q6IDN0"/>
<feature type="domain" description="Polysaccharide pyruvyl transferase" evidence="1">
    <location>
        <begin position="15"/>
        <end position="308"/>
    </location>
</feature>
<comment type="caution">
    <text evidence="2">The sequence shown here is derived from an EMBL/GenBank/DDBJ whole genome shotgun (WGS) entry which is preliminary data.</text>
</comment>
<gene>
    <name evidence="2" type="ORF">BHV79_03090</name>
</gene>
<dbReference type="InterPro" id="IPR007345">
    <property type="entry name" value="Polysacch_pyruvyl_Trfase"/>
</dbReference>
<protein>
    <recommendedName>
        <fullName evidence="1">Polysaccharide pyruvyl transferase domain-containing protein</fullName>
    </recommendedName>
</protein>
<evidence type="ECO:0000313" key="3">
    <source>
        <dbReference type="Proteomes" id="UP000186549"/>
    </source>
</evidence>
<dbReference type="Proteomes" id="UP000186549">
    <property type="component" value="Unassembled WGS sequence"/>
</dbReference>
<name>A0A1Q6IDN0_BACUN</name>
<organism evidence="2 3">
    <name type="scientific">Bacteroides uniformis</name>
    <dbReference type="NCBI Taxonomy" id="820"/>
    <lineage>
        <taxon>Bacteria</taxon>
        <taxon>Pseudomonadati</taxon>
        <taxon>Bacteroidota</taxon>
        <taxon>Bacteroidia</taxon>
        <taxon>Bacteroidales</taxon>
        <taxon>Bacteroidaceae</taxon>
        <taxon>Bacteroides</taxon>
    </lineage>
</organism>